<dbReference type="STRING" id="1218492.JG30_08920"/>
<reference evidence="1 2" key="1">
    <citation type="submission" date="2015-01" db="EMBL/GenBank/DDBJ databases">
        <title>Comparative genomics of the lactic acid bacteria isolated from the honey bee gut.</title>
        <authorList>
            <person name="Ellegaard K.M."/>
            <person name="Tamarit D."/>
            <person name="Javelind E."/>
            <person name="Olofsson T."/>
            <person name="Andersson S.G."/>
            <person name="Vasquez A."/>
        </authorList>
    </citation>
    <scope>NUCLEOTIDE SEQUENCE [LARGE SCALE GENOMIC DNA]</scope>
    <source>
        <strain evidence="1 2">Bin4</strain>
    </source>
</reference>
<protein>
    <submittedName>
        <fullName evidence="1">RibT protein</fullName>
    </submittedName>
</protein>
<dbReference type="OrthoDB" id="2189687at2"/>
<sequence>MLVKYSSNYQKIAMGFMSYIPELKDWDHLQMELGLYTSDQSHQLFLYKNQQDNFIGVIALELQDRIIMVRYISLSPAYRSTQNLFQILDAVQEYYPQAKIMGTIALTPLIEKWNHLPAAHQND</sequence>
<accession>A0A0F4LTA3</accession>
<organism evidence="1 2">
    <name type="scientific">Bombilactobacillus mellifer</name>
    <dbReference type="NCBI Taxonomy" id="1218492"/>
    <lineage>
        <taxon>Bacteria</taxon>
        <taxon>Bacillati</taxon>
        <taxon>Bacillota</taxon>
        <taxon>Bacilli</taxon>
        <taxon>Lactobacillales</taxon>
        <taxon>Lactobacillaceae</taxon>
        <taxon>Bombilactobacillus</taxon>
    </lineage>
</organism>
<evidence type="ECO:0000313" key="2">
    <source>
        <dbReference type="Proteomes" id="UP000033558"/>
    </source>
</evidence>
<dbReference type="EMBL" id="JXJQ01000008">
    <property type="protein sequence ID" value="KJY61840.1"/>
    <property type="molecule type" value="Genomic_DNA"/>
</dbReference>
<comment type="caution">
    <text evidence="1">The sequence shown here is derived from an EMBL/GenBank/DDBJ whole genome shotgun (WGS) entry which is preliminary data.</text>
</comment>
<name>A0A0F4LTA3_9LACO</name>
<keyword evidence="2" id="KW-1185">Reference proteome</keyword>
<proteinExistence type="predicted"/>
<dbReference type="Proteomes" id="UP000033558">
    <property type="component" value="Unassembled WGS sequence"/>
</dbReference>
<dbReference type="HOGENOM" id="CLU_151843_1_1_9"/>
<evidence type="ECO:0000313" key="1">
    <source>
        <dbReference type="EMBL" id="KJY61840.1"/>
    </source>
</evidence>
<dbReference type="PATRIC" id="fig|1218492.5.peg.1031"/>
<dbReference type="AlphaFoldDB" id="A0A0F4LTA3"/>
<gene>
    <name evidence="1" type="primary">ribT</name>
    <name evidence="1" type="ORF">JG30_08920</name>
</gene>
<dbReference type="RefSeq" id="WP_046316545.1">
    <property type="nucleotide sequence ID" value="NZ_JAMBJK010000001.1"/>
</dbReference>